<accession>A0A363NY36</accession>
<dbReference type="AlphaFoldDB" id="A0A363NY36"/>
<dbReference type="InterPro" id="IPR022998">
    <property type="entry name" value="ThiamineP_synth_TenI"/>
</dbReference>
<reference evidence="13 14" key="1">
    <citation type="submission" date="2018-04" db="EMBL/GenBank/DDBJ databases">
        <title>Sphingobacterium sp. M46 Genome.</title>
        <authorList>
            <person name="Cheng J."/>
            <person name="Li Y."/>
        </authorList>
    </citation>
    <scope>NUCLEOTIDE SEQUENCE [LARGE SCALE GENOMIC DNA]</scope>
    <source>
        <strain evidence="13 14">M46</strain>
    </source>
</reference>
<dbReference type="GO" id="GO:0004789">
    <property type="term" value="F:thiamine-phosphate diphosphorylase activity"/>
    <property type="evidence" value="ECO:0007669"/>
    <property type="project" value="UniProtKB-UniRule"/>
</dbReference>
<dbReference type="GO" id="GO:0000287">
    <property type="term" value="F:magnesium ion binding"/>
    <property type="evidence" value="ECO:0007669"/>
    <property type="project" value="UniProtKB-UniRule"/>
</dbReference>
<dbReference type="PANTHER" id="PTHR20857">
    <property type="entry name" value="THIAMINE-PHOSPHATE PYROPHOSPHORYLASE"/>
    <property type="match status" value="1"/>
</dbReference>
<feature type="binding site" evidence="9">
    <location>
        <position position="133"/>
    </location>
    <ligand>
        <name>4-amino-2-methyl-5-(diphosphooxymethyl)pyrimidine</name>
        <dbReference type="ChEBI" id="CHEBI:57841"/>
    </ligand>
</feature>
<evidence type="ECO:0000259" key="12">
    <source>
        <dbReference type="Pfam" id="PF02581"/>
    </source>
</evidence>
<evidence type="ECO:0000256" key="10">
    <source>
        <dbReference type="RuleBase" id="RU003826"/>
    </source>
</evidence>
<comment type="catalytic activity">
    <reaction evidence="7 9 10">
        <text>2-(2-carboxy-4-methylthiazol-5-yl)ethyl phosphate + 4-amino-2-methyl-5-(diphosphooxymethyl)pyrimidine + 2 H(+) = thiamine phosphate + CO2 + diphosphate</text>
        <dbReference type="Rhea" id="RHEA:47848"/>
        <dbReference type="ChEBI" id="CHEBI:15378"/>
        <dbReference type="ChEBI" id="CHEBI:16526"/>
        <dbReference type="ChEBI" id="CHEBI:33019"/>
        <dbReference type="ChEBI" id="CHEBI:37575"/>
        <dbReference type="ChEBI" id="CHEBI:57841"/>
        <dbReference type="ChEBI" id="CHEBI:62890"/>
        <dbReference type="EC" id="2.5.1.3"/>
    </reaction>
</comment>
<keyword evidence="5 9" id="KW-0784">Thiamine biosynthesis</keyword>
<comment type="catalytic activity">
    <reaction evidence="6 9 10">
        <text>4-methyl-5-(2-phosphooxyethyl)-thiazole + 4-amino-2-methyl-5-(diphosphooxymethyl)pyrimidine + H(+) = thiamine phosphate + diphosphate</text>
        <dbReference type="Rhea" id="RHEA:22328"/>
        <dbReference type="ChEBI" id="CHEBI:15378"/>
        <dbReference type="ChEBI" id="CHEBI:33019"/>
        <dbReference type="ChEBI" id="CHEBI:37575"/>
        <dbReference type="ChEBI" id="CHEBI:57841"/>
        <dbReference type="ChEBI" id="CHEBI:58296"/>
        <dbReference type="EC" id="2.5.1.3"/>
    </reaction>
</comment>
<dbReference type="HAMAP" id="MF_00097">
    <property type="entry name" value="TMP_synthase"/>
    <property type="match status" value="1"/>
</dbReference>
<organism evidence="13 14">
    <name type="scientific">Sphingobacterium athyrii</name>
    <dbReference type="NCBI Taxonomy" id="2152717"/>
    <lineage>
        <taxon>Bacteria</taxon>
        <taxon>Pseudomonadati</taxon>
        <taxon>Bacteroidota</taxon>
        <taxon>Sphingobacteriia</taxon>
        <taxon>Sphingobacteriales</taxon>
        <taxon>Sphingobacteriaceae</taxon>
        <taxon>Sphingobacterium</taxon>
    </lineage>
</organism>
<comment type="catalytic activity">
    <reaction evidence="8 9 10">
        <text>2-[(2R,5Z)-2-carboxy-4-methylthiazol-5(2H)-ylidene]ethyl phosphate + 4-amino-2-methyl-5-(diphosphooxymethyl)pyrimidine + 2 H(+) = thiamine phosphate + CO2 + diphosphate</text>
        <dbReference type="Rhea" id="RHEA:47844"/>
        <dbReference type="ChEBI" id="CHEBI:15378"/>
        <dbReference type="ChEBI" id="CHEBI:16526"/>
        <dbReference type="ChEBI" id="CHEBI:33019"/>
        <dbReference type="ChEBI" id="CHEBI:37575"/>
        <dbReference type="ChEBI" id="CHEBI:57841"/>
        <dbReference type="ChEBI" id="CHEBI:62899"/>
        <dbReference type="EC" id="2.5.1.3"/>
    </reaction>
</comment>
<dbReference type="InterPro" id="IPR013785">
    <property type="entry name" value="Aldolase_TIM"/>
</dbReference>
<dbReference type="SUPFAM" id="SSF51391">
    <property type="entry name" value="Thiamin phosphate synthase"/>
    <property type="match status" value="1"/>
</dbReference>
<feature type="binding site" evidence="9">
    <location>
        <position position="104"/>
    </location>
    <ligand>
        <name>4-amino-2-methyl-5-(diphosphooxymethyl)pyrimidine</name>
        <dbReference type="ChEBI" id="CHEBI:57841"/>
    </ligand>
</feature>
<comment type="caution">
    <text evidence="9">Lacks conserved residue(s) required for the propagation of feature annotation.</text>
</comment>
<evidence type="ECO:0000256" key="4">
    <source>
        <dbReference type="ARBA" id="ARBA00022842"/>
    </source>
</evidence>
<sequence length="206" mass="22507">MLEKLQYISQGLTLADQKNNILKALDAGAIWIQIRWKQADESAFSLLAQQVLQVCQHFGAKCIINDHVQLAKELDVDGVHLGLTDCGIAEARQLLGAAKIIGGTANSLEDVQQRIAEKCDYIGLGPYKHTYTKQKLSPLLGIAGYEHIIREIHRQELTPVPIFAIGGISSLEDIQRLTETGVYGVAVSGLITQTPNIISSIKNLLP</sequence>
<feature type="binding site" evidence="9">
    <location>
        <position position="85"/>
    </location>
    <ligand>
        <name>Mg(2+)</name>
        <dbReference type="ChEBI" id="CHEBI:18420"/>
    </ligand>
</feature>
<name>A0A363NY36_9SPHI</name>
<feature type="binding site" evidence="9">
    <location>
        <position position="167"/>
    </location>
    <ligand>
        <name>2-[(2R,5Z)-2-carboxy-4-methylthiazol-5(2H)-ylidene]ethyl phosphate</name>
        <dbReference type="ChEBI" id="CHEBI:62899"/>
    </ligand>
</feature>
<evidence type="ECO:0000256" key="6">
    <source>
        <dbReference type="ARBA" id="ARBA00047334"/>
    </source>
</evidence>
<evidence type="ECO:0000256" key="11">
    <source>
        <dbReference type="RuleBase" id="RU004253"/>
    </source>
</evidence>
<keyword evidence="14" id="KW-1185">Reference proteome</keyword>
<feature type="binding site" evidence="9">
    <location>
        <position position="65"/>
    </location>
    <ligand>
        <name>4-amino-2-methyl-5-(diphosphooxymethyl)pyrimidine</name>
        <dbReference type="ChEBI" id="CHEBI:57841"/>
    </ligand>
</feature>
<comment type="cofactor">
    <cofactor evidence="9">
        <name>Mg(2+)</name>
        <dbReference type="ChEBI" id="CHEBI:18420"/>
    </cofactor>
    <text evidence="9">Binds 1 Mg(2+) ion per subunit.</text>
</comment>
<evidence type="ECO:0000256" key="8">
    <source>
        <dbReference type="ARBA" id="ARBA00047883"/>
    </source>
</evidence>
<keyword evidence="3 9" id="KW-0479">Metal-binding</keyword>
<gene>
    <name evidence="9 13" type="primary">thiE</name>
    <name evidence="13" type="ORF">DCO56_01710</name>
</gene>
<protein>
    <recommendedName>
        <fullName evidence="9">Thiamine-phosphate synthase</fullName>
        <shortName evidence="9">TP synthase</shortName>
        <shortName evidence="9">TPS</shortName>
        <ecNumber evidence="9">2.5.1.3</ecNumber>
    </recommendedName>
    <alternativeName>
        <fullName evidence="9">Thiamine-phosphate pyrophosphorylase</fullName>
        <shortName evidence="9">TMP pyrophosphorylase</shortName>
        <shortName evidence="9">TMP-PPase</shortName>
    </alternativeName>
</protein>
<dbReference type="EMBL" id="QCXX01000001">
    <property type="protein sequence ID" value="PUV25722.1"/>
    <property type="molecule type" value="Genomic_DNA"/>
</dbReference>
<proteinExistence type="inferred from homology"/>
<comment type="similarity">
    <text evidence="9 10">Belongs to the thiamine-phosphate synthase family.</text>
</comment>
<evidence type="ECO:0000256" key="7">
    <source>
        <dbReference type="ARBA" id="ARBA00047851"/>
    </source>
</evidence>
<dbReference type="UniPathway" id="UPA00060">
    <property type="reaction ID" value="UER00141"/>
</dbReference>
<comment type="caution">
    <text evidence="13">The sequence shown here is derived from an EMBL/GenBank/DDBJ whole genome shotgun (WGS) entry which is preliminary data.</text>
</comment>
<feature type="binding site" evidence="9">
    <location>
        <begin position="130"/>
        <end position="132"/>
    </location>
    <ligand>
        <name>2-[(2R,5Z)-2-carboxy-4-methylthiazol-5(2H)-ylidene]ethyl phosphate</name>
        <dbReference type="ChEBI" id="CHEBI:62899"/>
    </ligand>
</feature>
<dbReference type="GO" id="GO:0009228">
    <property type="term" value="P:thiamine biosynthetic process"/>
    <property type="evidence" value="ECO:0007669"/>
    <property type="project" value="UniProtKB-KW"/>
</dbReference>
<evidence type="ECO:0000256" key="2">
    <source>
        <dbReference type="ARBA" id="ARBA00022679"/>
    </source>
</evidence>
<feature type="binding site" evidence="9">
    <location>
        <begin position="33"/>
        <end position="37"/>
    </location>
    <ligand>
        <name>4-amino-2-methyl-5-(diphosphooxymethyl)pyrimidine</name>
        <dbReference type="ChEBI" id="CHEBI:57841"/>
    </ligand>
</feature>
<evidence type="ECO:0000256" key="9">
    <source>
        <dbReference type="HAMAP-Rule" id="MF_00097"/>
    </source>
</evidence>
<dbReference type="EC" id="2.5.1.3" evidence="9"/>
<evidence type="ECO:0000256" key="1">
    <source>
        <dbReference type="ARBA" id="ARBA00005165"/>
    </source>
</evidence>
<evidence type="ECO:0000256" key="5">
    <source>
        <dbReference type="ARBA" id="ARBA00022977"/>
    </source>
</evidence>
<dbReference type="PANTHER" id="PTHR20857:SF15">
    <property type="entry name" value="THIAMINE-PHOSPHATE SYNTHASE"/>
    <property type="match status" value="1"/>
</dbReference>
<evidence type="ECO:0000313" key="13">
    <source>
        <dbReference type="EMBL" id="PUV25722.1"/>
    </source>
</evidence>
<dbReference type="Gene3D" id="3.20.20.70">
    <property type="entry name" value="Aldolase class I"/>
    <property type="match status" value="1"/>
</dbReference>
<evidence type="ECO:0000256" key="3">
    <source>
        <dbReference type="ARBA" id="ARBA00022723"/>
    </source>
</evidence>
<keyword evidence="2 9" id="KW-0808">Transferase</keyword>
<dbReference type="Pfam" id="PF02581">
    <property type="entry name" value="TMP-TENI"/>
    <property type="match status" value="1"/>
</dbReference>
<comment type="function">
    <text evidence="9">Condenses 4-methyl-5-(beta-hydroxyethyl)thiazole monophosphate (THZ-P) and 2-methyl-4-amino-5-hydroxymethyl pyrimidine pyrophosphate (HMP-PP) to form thiamine monophosphate (TMP).</text>
</comment>
<dbReference type="InterPro" id="IPR036206">
    <property type="entry name" value="ThiamineP_synth_sf"/>
</dbReference>
<dbReference type="Proteomes" id="UP000250831">
    <property type="component" value="Unassembled WGS sequence"/>
</dbReference>
<dbReference type="OrthoDB" id="9812206at2"/>
<dbReference type="NCBIfam" id="TIGR00693">
    <property type="entry name" value="thiE"/>
    <property type="match status" value="1"/>
</dbReference>
<evidence type="ECO:0000313" key="14">
    <source>
        <dbReference type="Proteomes" id="UP000250831"/>
    </source>
</evidence>
<keyword evidence="4 9" id="KW-0460">Magnesium</keyword>
<comment type="pathway">
    <text evidence="1 9 11">Cofactor biosynthesis; thiamine diphosphate biosynthesis; thiamine phosphate from 4-amino-2-methyl-5-diphosphomethylpyrimidine and 4-methyl-5-(2-phosphoethyl)-thiazole: step 1/1.</text>
</comment>
<feature type="domain" description="Thiamine phosphate synthase/TenI" evidence="12">
    <location>
        <begin position="15"/>
        <end position="188"/>
    </location>
</feature>
<feature type="binding site" evidence="9">
    <location>
        <position position="66"/>
    </location>
    <ligand>
        <name>Mg(2+)</name>
        <dbReference type="ChEBI" id="CHEBI:18420"/>
    </ligand>
</feature>
<dbReference type="CDD" id="cd00564">
    <property type="entry name" value="TMP_TenI"/>
    <property type="match status" value="1"/>
</dbReference>
<dbReference type="InterPro" id="IPR034291">
    <property type="entry name" value="TMP_synthase"/>
</dbReference>
<dbReference type="GO" id="GO:0005737">
    <property type="term" value="C:cytoplasm"/>
    <property type="evidence" value="ECO:0007669"/>
    <property type="project" value="TreeGrafter"/>
</dbReference>
<dbReference type="GO" id="GO:0009229">
    <property type="term" value="P:thiamine diphosphate biosynthetic process"/>
    <property type="evidence" value="ECO:0007669"/>
    <property type="project" value="UniProtKB-UniRule"/>
</dbReference>